<dbReference type="PANTHER" id="PTHR10039">
    <property type="entry name" value="AMELOGENIN"/>
    <property type="match status" value="1"/>
</dbReference>
<dbReference type="Gene3D" id="3.40.50.1820">
    <property type="entry name" value="alpha/beta hydrolase"/>
    <property type="match status" value="1"/>
</dbReference>
<sequence>MASPQEVVVEPIGLTVLNPELPPDQALVDIVFVHGLGGHPRKTWTYKGPKRDSVSDKLQEDVVHRLSTNGGQGTNEADLNSVHATATSEPSSSTKASQKDSAKKGVAKLNVFFWPQQFPKACERARVMTFGYDSDVSKFFGGAANQNTFYDHAEDLLGWLDRKRTHAQDRPIIFVAHSLGGLVVKQMLFQAKQSEAFPERRHIYSSTKAIFFLGTPHRGSDLAAWGEIVRGLAGIIFDTNPSFIKDLEVNGQPLKQLEKNFAQLVYLRTFWVYTFIEAKVFKPLPFLNSKIVNENYATIGDPGRERVYTINANHTAMCRFWGRKDPGYEIVAGELRNFVQRSMVQVEVDANMRKQTEENLRQEALLESLDYPGRRDRENQLWQIEAKSETVQWIWGSTFADWTSEAGGLFWICGKPASGKLTLMDYISRCGEIQDRLKRGISAKWTIVHHFFFDFGVRKDVRNNFEGFLRSLLYQLSSESGVIKENLDLGGLNLSRNESKQWSIQELKEQLTGVLEQYSNPICLLLDGLDEYQGNKWDLAAFLLEISSPRIKLCVASRPDAAFNIVFKDLPNINMQDWNTPAIDKLVEMTIQSSVANSGFYNDEKIVQLAKDISQKAQGVFLWARFAINELRDGWSKGFDVIELQKILEKVPKELDNIYARIFEKLEPKLKRQAAYMLQLVCYAKETLTLDELYVAFTLASCGQDRLFQQVSAHDMQQFERRIFAATGGVLEISRGRETQELDESQSQASLTIDEKRVNIIHRTVRTYLDSTGWSQILGEAHHGILHAEVLWLRVCAQIFSPSPKEVPKVRNNDLMLRGFRAPLDPCSLSSSEPEVSSTDPLGLSPCSGLANESSPLLKYAALCMLDHAAEVERLGLSSYDMLQSSMSNRFSSYHRHYWKSSEGMRDPCIFGQYLRPVPKPTHSLHMAIAYGLAGYVKDFLSILRKKASPGNREWDDVFDLEVDEEFSYGGRTASPGNFRMSLLGFALHHANSYRQKLALQTSIVALLLDHYSCVHDVEMIIALQHCPAEVVHLMLLRWPDGKMVLRSNVLRSDGYLKPEVSSYGLLEFCPEIFDFGPMWHIARRMRFVSAIPARELAELVDLFVRRGEDINGQCGPFGTALHGVLLQSGLPLSSVDLLKILVAKGADVNAGGPLGTPLEFVWRLANTAIIPLDWLLAYTHRIHWLIENGAENKKCDPNGSVPGKGRMLAFGRSGMERVP</sequence>
<proteinExistence type="predicted"/>
<feature type="region of interest" description="Disordered" evidence="2">
    <location>
        <begin position="82"/>
        <end position="101"/>
    </location>
</feature>
<protein>
    <recommendedName>
        <fullName evidence="3">Nephrocystin 3-like N-terminal domain-containing protein</fullName>
    </recommendedName>
</protein>
<dbReference type="SUPFAM" id="SSF53474">
    <property type="entry name" value="alpha/beta-Hydrolases"/>
    <property type="match status" value="1"/>
</dbReference>
<keyword evidence="5" id="KW-1185">Reference proteome</keyword>
<evidence type="ECO:0000256" key="2">
    <source>
        <dbReference type="SAM" id="MobiDB-lite"/>
    </source>
</evidence>
<gene>
    <name evidence="4" type="ORF">ALECFALPRED_009891</name>
</gene>
<dbReference type="OrthoDB" id="4115537at2759"/>
<dbReference type="Gene3D" id="3.40.50.300">
    <property type="entry name" value="P-loop containing nucleotide triphosphate hydrolases"/>
    <property type="match status" value="1"/>
</dbReference>
<evidence type="ECO:0000259" key="3">
    <source>
        <dbReference type="Pfam" id="PF24883"/>
    </source>
</evidence>
<accession>A0A8H3F0J2</accession>
<dbReference type="InterPro" id="IPR027417">
    <property type="entry name" value="P-loop_NTPase"/>
</dbReference>
<reference evidence="4" key="1">
    <citation type="submission" date="2021-03" db="EMBL/GenBank/DDBJ databases">
        <authorList>
            <person name="Tagirdzhanova G."/>
        </authorList>
    </citation>
    <scope>NUCLEOTIDE SEQUENCE</scope>
</reference>
<evidence type="ECO:0000256" key="1">
    <source>
        <dbReference type="ARBA" id="ARBA00022737"/>
    </source>
</evidence>
<feature type="domain" description="Nephrocystin 3-like N-terminal" evidence="3">
    <location>
        <begin position="390"/>
        <end position="558"/>
    </location>
</feature>
<dbReference type="SUPFAM" id="SSF52540">
    <property type="entry name" value="P-loop containing nucleoside triphosphate hydrolases"/>
    <property type="match status" value="1"/>
</dbReference>
<dbReference type="Gene3D" id="1.25.40.20">
    <property type="entry name" value="Ankyrin repeat-containing domain"/>
    <property type="match status" value="1"/>
</dbReference>
<dbReference type="InterPro" id="IPR056884">
    <property type="entry name" value="NPHP3-like_N"/>
</dbReference>
<dbReference type="InterPro" id="IPR029058">
    <property type="entry name" value="AB_hydrolase_fold"/>
</dbReference>
<feature type="compositionally biased region" description="Polar residues" evidence="2">
    <location>
        <begin position="82"/>
        <end position="96"/>
    </location>
</feature>
<evidence type="ECO:0000313" key="4">
    <source>
        <dbReference type="EMBL" id="CAF9914970.1"/>
    </source>
</evidence>
<name>A0A8H3F0J2_9LECA</name>
<comment type="caution">
    <text evidence="4">The sequence shown here is derived from an EMBL/GenBank/DDBJ whole genome shotgun (WGS) entry which is preliminary data.</text>
</comment>
<dbReference type="InterPro" id="IPR036770">
    <property type="entry name" value="Ankyrin_rpt-contain_sf"/>
</dbReference>
<dbReference type="Pfam" id="PF24883">
    <property type="entry name" value="NPHP3_N"/>
    <property type="match status" value="1"/>
</dbReference>
<dbReference type="AlphaFoldDB" id="A0A8H3F0J2"/>
<organism evidence="4 5">
    <name type="scientific">Alectoria fallacina</name>
    <dbReference type="NCBI Taxonomy" id="1903189"/>
    <lineage>
        <taxon>Eukaryota</taxon>
        <taxon>Fungi</taxon>
        <taxon>Dikarya</taxon>
        <taxon>Ascomycota</taxon>
        <taxon>Pezizomycotina</taxon>
        <taxon>Lecanoromycetes</taxon>
        <taxon>OSLEUM clade</taxon>
        <taxon>Lecanoromycetidae</taxon>
        <taxon>Lecanorales</taxon>
        <taxon>Lecanorineae</taxon>
        <taxon>Parmeliaceae</taxon>
        <taxon>Alectoria</taxon>
    </lineage>
</organism>
<dbReference type="PANTHER" id="PTHR10039:SF5">
    <property type="entry name" value="NACHT DOMAIN-CONTAINING PROTEIN"/>
    <property type="match status" value="1"/>
</dbReference>
<dbReference type="EMBL" id="CAJPDR010000079">
    <property type="protein sequence ID" value="CAF9914970.1"/>
    <property type="molecule type" value="Genomic_DNA"/>
</dbReference>
<evidence type="ECO:0000313" key="5">
    <source>
        <dbReference type="Proteomes" id="UP000664203"/>
    </source>
</evidence>
<keyword evidence="1" id="KW-0677">Repeat</keyword>
<dbReference type="Proteomes" id="UP000664203">
    <property type="component" value="Unassembled WGS sequence"/>
</dbReference>